<comment type="caution">
    <text evidence="2">The sequence shown here is derived from an EMBL/GenBank/DDBJ whole genome shotgun (WGS) entry which is preliminary data.</text>
</comment>
<keyword evidence="3" id="KW-1185">Reference proteome</keyword>
<dbReference type="Proteomes" id="UP000655208">
    <property type="component" value="Unassembled WGS sequence"/>
</dbReference>
<evidence type="ECO:0000313" key="3">
    <source>
        <dbReference type="Proteomes" id="UP000655208"/>
    </source>
</evidence>
<dbReference type="Gene3D" id="3.40.50.1820">
    <property type="entry name" value="alpha/beta hydrolase"/>
    <property type="match status" value="1"/>
</dbReference>
<evidence type="ECO:0000313" key="2">
    <source>
        <dbReference type="EMBL" id="GGM10897.1"/>
    </source>
</evidence>
<sequence>MDTTAEGLAHRRVGTGPQPLLLLHGLGGDHRQPLVLLDDRLSRRCTAVAPDLRAHGATTLDDGPLHLDFRTLAGDIARLVAGLDVPAGDGWTVVGISLGAAVTAQLLADGAMPIRRAVLVRPAWPWEPAPENLSVFPRIADLLTAHGPEEGLRRFRDHPARAAVQAVSPAAAQALTGQFTAPDAARRAARLRCLPAVAPARPGGPVPPTLVVGSPQDPVHPVAIAQRVAADLDAEHLEVAPRYDAPERHAREVTAALHAVLGT</sequence>
<dbReference type="RefSeq" id="WP_188943480.1">
    <property type="nucleotide sequence ID" value="NZ_BMNA01000008.1"/>
</dbReference>
<organism evidence="2 3">
    <name type="scientific">Nakamurella endophytica</name>
    <dbReference type="NCBI Taxonomy" id="1748367"/>
    <lineage>
        <taxon>Bacteria</taxon>
        <taxon>Bacillati</taxon>
        <taxon>Actinomycetota</taxon>
        <taxon>Actinomycetes</taxon>
        <taxon>Nakamurellales</taxon>
        <taxon>Nakamurellaceae</taxon>
        <taxon>Nakamurella</taxon>
    </lineage>
</organism>
<proteinExistence type="predicted"/>
<dbReference type="InterPro" id="IPR050471">
    <property type="entry name" value="AB_hydrolase"/>
</dbReference>
<name>A0A917T6K2_9ACTN</name>
<dbReference type="Pfam" id="PF12697">
    <property type="entry name" value="Abhydrolase_6"/>
    <property type="match status" value="1"/>
</dbReference>
<dbReference type="InterPro" id="IPR029058">
    <property type="entry name" value="AB_hydrolase_fold"/>
</dbReference>
<gene>
    <name evidence="2" type="ORF">GCM10011594_33520</name>
</gene>
<dbReference type="EMBL" id="BMNA01000008">
    <property type="protein sequence ID" value="GGM10897.1"/>
    <property type="molecule type" value="Genomic_DNA"/>
</dbReference>
<accession>A0A917T6K2</accession>
<protein>
    <submittedName>
        <fullName evidence="2">Esterase</fullName>
    </submittedName>
</protein>
<dbReference type="InterPro" id="IPR000073">
    <property type="entry name" value="AB_hydrolase_1"/>
</dbReference>
<reference evidence="2" key="1">
    <citation type="journal article" date="2014" name="Int. J. Syst. Evol. Microbiol.">
        <title>Complete genome sequence of Corynebacterium casei LMG S-19264T (=DSM 44701T), isolated from a smear-ripened cheese.</title>
        <authorList>
            <consortium name="US DOE Joint Genome Institute (JGI-PGF)"/>
            <person name="Walter F."/>
            <person name="Albersmeier A."/>
            <person name="Kalinowski J."/>
            <person name="Ruckert C."/>
        </authorList>
    </citation>
    <scope>NUCLEOTIDE SEQUENCE</scope>
    <source>
        <strain evidence="2">CGMCC 4.7308</strain>
    </source>
</reference>
<dbReference type="PANTHER" id="PTHR43433:SF5">
    <property type="entry name" value="AB HYDROLASE-1 DOMAIN-CONTAINING PROTEIN"/>
    <property type="match status" value="1"/>
</dbReference>
<feature type="domain" description="AB hydrolase-1" evidence="1">
    <location>
        <begin position="20"/>
        <end position="242"/>
    </location>
</feature>
<dbReference type="AlphaFoldDB" id="A0A917T6K2"/>
<dbReference type="SUPFAM" id="SSF53474">
    <property type="entry name" value="alpha/beta-Hydrolases"/>
    <property type="match status" value="1"/>
</dbReference>
<reference evidence="2" key="2">
    <citation type="submission" date="2020-09" db="EMBL/GenBank/DDBJ databases">
        <authorList>
            <person name="Sun Q."/>
            <person name="Zhou Y."/>
        </authorList>
    </citation>
    <scope>NUCLEOTIDE SEQUENCE</scope>
    <source>
        <strain evidence="2">CGMCC 4.7308</strain>
    </source>
</reference>
<dbReference type="PANTHER" id="PTHR43433">
    <property type="entry name" value="HYDROLASE, ALPHA/BETA FOLD FAMILY PROTEIN"/>
    <property type="match status" value="1"/>
</dbReference>
<dbReference type="GO" id="GO:0003824">
    <property type="term" value="F:catalytic activity"/>
    <property type="evidence" value="ECO:0007669"/>
    <property type="project" value="UniProtKB-ARBA"/>
</dbReference>
<evidence type="ECO:0000259" key="1">
    <source>
        <dbReference type="Pfam" id="PF12697"/>
    </source>
</evidence>